<dbReference type="SUPFAM" id="SSF117143">
    <property type="entry name" value="Flagellar hook protein flgE"/>
    <property type="match status" value="1"/>
</dbReference>
<feature type="domain" description="Flagellar hook protein FlgE/F/G-like D1" evidence="5">
    <location>
        <begin position="112"/>
        <end position="169"/>
    </location>
</feature>
<comment type="subcellular location">
    <subcellularLocation>
        <location evidence="2">Bacterial flagellum basal body</location>
    </subcellularLocation>
</comment>
<protein>
    <submittedName>
        <fullName evidence="6">Flagellar biosynthesis protein FlgG</fullName>
    </submittedName>
</protein>
<evidence type="ECO:0000259" key="3">
    <source>
        <dbReference type="Pfam" id="PF00460"/>
    </source>
</evidence>
<keyword evidence="7" id="KW-1185">Reference proteome</keyword>
<dbReference type="GO" id="GO:0071978">
    <property type="term" value="P:bacterial-type flagellum-dependent swarming motility"/>
    <property type="evidence" value="ECO:0007669"/>
    <property type="project" value="TreeGrafter"/>
</dbReference>
<feature type="domain" description="Flagellar basal-body/hook protein C-terminal" evidence="4">
    <location>
        <begin position="231"/>
        <end position="274"/>
    </location>
</feature>
<dbReference type="InterPro" id="IPR053967">
    <property type="entry name" value="LlgE_F_G-like_D1"/>
</dbReference>
<keyword evidence="2" id="KW-0975">Bacterial flagellum</keyword>
<keyword evidence="6" id="KW-0969">Cilium</keyword>
<dbReference type="InterPro" id="IPR019776">
    <property type="entry name" value="Flagellar_basal_body_rod_CS"/>
</dbReference>
<dbReference type="NCBIfam" id="TIGR03506">
    <property type="entry name" value="FlgEFG_subfam"/>
    <property type="match status" value="1"/>
</dbReference>
<dbReference type="PROSITE" id="PS00588">
    <property type="entry name" value="FLAGELLA_BB_ROD"/>
    <property type="match status" value="1"/>
</dbReference>
<accession>A0A8E2IHJ8</accession>
<dbReference type="InterPro" id="IPR037925">
    <property type="entry name" value="FlgE/F/G-like"/>
</dbReference>
<dbReference type="RefSeq" id="WP_078109323.1">
    <property type="nucleotide sequence ID" value="NZ_CP065424.1"/>
</dbReference>
<comment type="similarity">
    <text evidence="1 2">Belongs to the flagella basal body rod proteins family.</text>
</comment>
<reference evidence="6 7" key="1">
    <citation type="submission" date="2017-01" db="EMBL/GenBank/DDBJ databases">
        <title>Draft genome sequence of Bacillus oleronius.</title>
        <authorList>
            <person name="Allam M."/>
        </authorList>
    </citation>
    <scope>NUCLEOTIDE SEQUENCE [LARGE SCALE GENOMIC DNA]</scope>
    <source>
        <strain evidence="6 7">DSM 9356</strain>
    </source>
</reference>
<keyword evidence="6" id="KW-0282">Flagellum</keyword>
<dbReference type="InterPro" id="IPR010930">
    <property type="entry name" value="Flg_bb/hook_C_dom"/>
</dbReference>
<gene>
    <name evidence="6" type="ORF">BWZ43_02000</name>
</gene>
<evidence type="ECO:0000256" key="2">
    <source>
        <dbReference type="RuleBase" id="RU362116"/>
    </source>
</evidence>
<dbReference type="PANTHER" id="PTHR30435:SF19">
    <property type="entry name" value="FLAGELLAR BASAL-BODY ROD PROTEIN FLGG"/>
    <property type="match status" value="1"/>
</dbReference>
<name>A0A8E2IHJ8_9BACI</name>
<comment type="caution">
    <text evidence="6">The sequence shown here is derived from an EMBL/GenBank/DDBJ whole genome shotgun (WGS) entry which is preliminary data.</text>
</comment>
<organism evidence="6 7">
    <name type="scientific">Heyndrickxia oleronia</name>
    <dbReference type="NCBI Taxonomy" id="38875"/>
    <lineage>
        <taxon>Bacteria</taxon>
        <taxon>Bacillati</taxon>
        <taxon>Bacillota</taxon>
        <taxon>Bacilli</taxon>
        <taxon>Bacillales</taxon>
        <taxon>Bacillaceae</taxon>
        <taxon>Heyndrickxia</taxon>
    </lineage>
</organism>
<dbReference type="PANTHER" id="PTHR30435">
    <property type="entry name" value="FLAGELLAR PROTEIN"/>
    <property type="match status" value="1"/>
</dbReference>
<feature type="domain" description="Flagellar basal body rod protein N-terminal" evidence="3">
    <location>
        <begin position="7"/>
        <end position="35"/>
    </location>
</feature>
<dbReference type="Proteomes" id="UP000189761">
    <property type="component" value="Unassembled WGS sequence"/>
</dbReference>
<dbReference type="Pfam" id="PF06429">
    <property type="entry name" value="Flg_bbr_C"/>
    <property type="match status" value="1"/>
</dbReference>
<dbReference type="Pfam" id="PF22692">
    <property type="entry name" value="LlgE_F_G_D1"/>
    <property type="match status" value="1"/>
</dbReference>
<evidence type="ECO:0000313" key="7">
    <source>
        <dbReference type="Proteomes" id="UP000189761"/>
    </source>
</evidence>
<proteinExistence type="inferred from homology"/>
<evidence type="ECO:0000256" key="1">
    <source>
        <dbReference type="ARBA" id="ARBA00009677"/>
    </source>
</evidence>
<dbReference type="GO" id="GO:0009425">
    <property type="term" value="C:bacterial-type flagellum basal body"/>
    <property type="evidence" value="ECO:0007669"/>
    <property type="project" value="UniProtKB-SubCell"/>
</dbReference>
<dbReference type="AlphaFoldDB" id="A0A8E2IHJ8"/>
<evidence type="ECO:0000259" key="5">
    <source>
        <dbReference type="Pfam" id="PF22692"/>
    </source>
</evidence>
<keyword evidence="6" id="KW-0966">Cell projection</keyword>
<dbReference type="InterPro" id="IPR020013">
    <property type="entry name" value="Flagellar_FlgE/F/G"/>
</dbReference>
<dbReference type="InterPro" id="IPR001444">
    <property type="entry name" value="Flag_bb_rod_N"/>
</dbReference>
<dbReference type="Pfam" id="PF00460">
    <property type="entry name" value="Flg_bb_rod"/>
    <property type="match status" value="1"/>
</dbReference>
<sequence>MNRSMIVASNTMNQLQKQLDIISNNLANIDTNGFKKREATFTDLLAQSFNNQPNKNEEIGRLTPNEIRVGVGAKLAQSQMVTKQGSLKQTGRPLDIAFTNESQYMKVLVDNNGEGNIRYTRDGALYLSPINQNEMLLVNSEGYPVLDENNQMISISGNSSQYTFSADGRFEVTLTNGQKQEFNLGIVSVKKPQFLEQMGENLLGVPANAGATVNDILTELVGPLRNQVSIQQGSLEGSNVNLSKEMTDLINVQRSYQFQSKAISLSDQMMGLVNGIR</sequence>
<dbReference type="EMBL" id="MTLA01000020">
    <property type="protein sequence ID" value="OOP70036.1"/>
    <property type="molecule type" value="Genomic_DNA"/>
</dbReference>
<evidence type="ECO:0000259" key="4">
    <source>
        <dbReference type="Pfam" id="PF06429"/>
    </source>
</evidence>
<evidence type="ECO:0000313" key="6">
    <source>
        <dbReference type="EMBL" id="OOP70036.1"/>
    </source>
</evidence>